<evidence type="ECO:0000313" key="2">
    <source>
        <dbReference type="EMBL" id="PSB03507.1"/>
    </source>
</evidence>
<reference evidence="2 3" key="1">
    <citation type="submission" date="2018-02" db="EMBL/GenBank/DDBJ databases">
        <authorList>
            <person name="Cohen D.B."/>
            <person name="Kent A.D."/>
        </authorList>
    </citation>
    <scope>NUCLEOTIDE SEQUENCE [LARGE SCALE GENOMIC DNA]</scope>
    <source>
        <strain evidence="2 3">CCAP 1448/3</strain>
    </source>
</reference>
<keyword evidence="1" id="KW-0472">Membrane</keyword>
<dbReference type="Pfam" id="PF03596">
    <property type="entry name" value="Cad"/>
    <property type="match status" value="1"/>
</dbReference>
<name>A0A2T1C5U7_9CYAN</name>
<dbReference type="EMBL" id="PVWJ01000030">
    <property type="protein sequence ID" value="PSB03507.1"/>
    <property type="molecule type" value="Genomic_DNA"/>
</dbReference>
<dbReference type="OrthoDB" id="512191at2"/>
<keyword evidence="1" id="KW-0812">Transmembrane</keyword>
<proteinExistence type="predicted"/>
<sequence length="210" mass="22660">MKGVIESAIAGITAFAATNIDDVAILMLLFAKTDSQFRPRHIVAGQYLGFTGLILASLPGFFGQMAILPVWLGWLGLVPIAIGIHHMLNRETDEDAIQLVNDPSANSSSRVYLLSAPTWQVAAITFANGGDNIGIYVPLFARSNLAGLSVILAVFAVAIALWCFIASRLTRHPLVAKTLTKYGHHLVPFVLIGLGIFIFIDSGTYQLLVR</sequence>
<dbReference type="Proteomes" id="UP000238762">
    <property type="component" value="Unassembled WGS sequence"/>
</dbReference>
<feature type="transmembrane region" description="Helical" evidence="1">
    <location>
        <begin position="186"/>
        <end position="208"/>
    </location>
</feature>
<organism evidence="2 3">
    <name type="scientific">Merismopedia glauca CCAP 1448/3</name>
    <dbReference type="NCBI Taxonomy" id="1296344"/>
    <lineage>
        <taxon>Bacteria</taxon>
        <taxon>Bacillati</taxon>
        <taxon>Cyanobacteriota</taxon>
        <taxon>Cyanophyceae</taxon>
        <taxon>Synechococcales</taxon>
        <taxon>Merismopediaceae</taxon>
        <taxon>Merismopedia</taxon>
    </lineage>
</organism>
<evidence type="ECO:0000313" key="3">
    <source>
        <dbReference type="Proteomes" id="UP000238762"/>
    </source>
</evidence>
<dbReference type="AlphaFoldDB" id="A0A2T1C5U7"/>
<keyword evidence="3" id="KW-1185">Reference proteome</keyword>
<dbReference type="InterPro" id="IPR004676">
    <property type="entry name" value="Cd-R_transporter"/>
</dbReference>
<feature type="transmembrane region" description="Helical" evidence="1">
    <location>
        <begin position="68"/>
        <end position="88"/>
    </location>
</feature>
<gene>
    <name evidence="2" type="ORF">C7B64_08055</name>
</gene>
<feature type="transmembrane region" description="Helical" evidence="1">
    <location>
        <begin position="43"/>
        <end position="62"/>
    </location>
</feature>
<comment type="caution">
    <text evidence="2">The sequence shown here is derived from an EMBL/GenBank/DDBJ whole genome shotgun (WGS) entry which is preliminary data.</text>
</comment>
<feature type="transmembrane region" description="Helical" evidence="1">
    <location>
        <begin position="12"/>
        <end position="31"/>
    </location>
</feature>
<keyword evidence="1" id="KW-1133">Transmembrane helix</keyword>
<evidence type="ECO:0000256" key="1">
    <source>
        <dbReference type="SAM" id="Phobius"/>
    </source>
</evidence>
<protein>
    <submittedName>
        <fullName evidence="2">Transporter</fullName>
    </submittedName>
</protein>
<accession>A0A2T1C5U7</accession>
<feature type="transmembrane region" description="Helical" evidence="1">
    <location>
        <begin position="147"/>
        <end position="165"/>
    </location>
</feature>
<reference evidence="2 3" key="2">
    <citation type="submission" date="2018-03" db="EMBL/GenBank/DDBJ databases">
        <title>The ancient ancestry and fast evolution of plastids.</title>
        <authorList>
            <person name="Moore K.R."/>
            <person name="Magnabosco C."/>
            <person name="Momper L."/>
            <person name="Gold D.A."/>
            <person name="Bosak T."/>
            <person name="Fournier G.P."/>
        </authorList>
    </citation>
    <scope>NUCLEOTIDE SEQUENCE [LARGE SCALE GENOMIC DNA]</scope>
    <source>
        <strain evidence="2 3">CCAP 1448/3</strain>
    </source>
</reference>